<keyword evidence="2" id="KW-1133">Transmembrane helix</keyword>
<dbReference type="AlphaFoldDB" id="A0A2A2G9U7"/>
<evidence type="ECO:0000256" key="1">
    <source>
        <dbReference type="SAM" id="MobiDB-lite"/>
    </source>
</evidence>
<dbReference type="PANTHER" id="PTHR34475">
    <property type="match status" value="1"/>
</dbReference>
<dbReference type="InterPro" id="IPR010982">
    <property type="entry name" value="Lambda_DNA-bd_dom_sf"/>
</dbReference>
<evidence type="ECO:0000313" key="4">
    <source>
        <dbReference type="Proteomes" id="UP000218831"/>
    </source>
</evidence>
<evidence type="ECO:0000256" key="2">
    <source>
        <dbReference type="SAM" id="Phobius"/>
    </source>
</evidence>
<organism evidence="3 4">
    <name type="scientific">Fodinibius salipaludis</name>
    <dbReference type="NCBI Taxonomy" id="2032627"/>
    <lineage>
        <taxon>Bacteria</taxon>
        <taxon>Pseudomonadati</taxon>
        <taxon>Balneolota</taxon>
        <taxon>Balneolia</taxon>
        <taxon>Balneolales</taxon>
        <taxon>Balneolaceae</taxon>
        <taxon>Fodinibius</taxon>
    </lineage>
</organism>
<feature type="compositionally biased region" description="Polar residues" evidence="1">
    <location>
        <begin position="249"/>
        <end position="265"/>
    </location>
</feature>
<protein>
    <recommendedName>
        <fullName evidence="5">DUF4115 domain-containing protein</fullName>
    </recommendedName>
</protein>
<reference evidence="3 4" key="1">
    <citation type="submission" date="2017-08" db="EMBL/GenBank/DDBJ databases">
        <title>Aliifodinibius alkalisoli sp. nov., isolated from saline alkaline soil.</title>
        <authorList>
            <person name="Liu D."/>
            <person name="Zhang G."/>
        </authorList>
    </citation>
    <scope>NUCLEOTIDE SEQUENCE [LARGE SCALE GENOMIC DNA]</scope>
    <source>
        <strain evidence="3 4">WN023</strain>
    </source>
</reference>
<dbReference type="InterPro" id="IPR050400">
    <property type="entry name" value="Bact_Cytoskel_RodZ"/>
</dbReference>
<dbReference type="Gene3D" id="1.10.260.40">
    <property type="entry name" value="lambda repressor-like DNA-binding domains"/>
    <property type="match status" value="1"/>
</dbReference>
<evidence type="ECO:0008006" key="5">
    <source>
        <dbReference type="Google" id="ProtNLM"/>
    </source>
</evidence>
<feature type="region of interest" description="Disordered" evidence="1">
    <location>
        <begin position="206"/>
        <end position="265"/>
    </location>
</feature>
<name>A0A2A2G9U7_9BACT</name>
<keyword evidence="2" id="KW-0812">Transmembrane</keyword>
<keyword evidence="2" id="KW-0472">Membrane</keyword>
<feature type="transmembrane region" description="Helical" evidence="2">
    <location>
        <begin position="182"/>
        <end position="201"/>
    </location>
</feature>
<dbReference type="GO" id="GO:0003677">
    <property type="term" value="F:DNA binding"/>
    <property type="evidence" value="ECO:0007669"/>
    <property type="project" value="InterPro"/>
</dbReference>
<accession>A0A2A2G9U7</accession>
<feature type="compositionally biased region" description="Basic and acidic residues" evidence="1">
    <location>
        <begin position="116"/>
        <end position="129"/>
    </location>
</feature>
<gene>
    <name evidence="3" type="ORF">CK503_10750</name>
</gene>
<proteinExistence type="predicted"/>
<comment type="caution">
    <text evidence="3">The sequence shown here is derived from an EMBL/GenBank/DDBJ whole genome shotgun (WGS) entry which is preliminary data.</text>
</comment>
<dbReference type="Proteomes" id="UP000218831">
    <property type="component" value="Unassembled WGS sequence"/>
</dbReference>
<feature type="compositionally biased region" description="Low complexity" evidence="1">
    <location>
        <begin position="209"/>
        <end position="222"/>
    </location>
</feature>
<keyword evidence="4" id="KW-1185">Reference proteome</keyword>
<dbReference type="PANTHER" id="PTHR34475:SF1">
    <property type="entry name" value="CYTOSKELETON PROTEIN RODZ"/>
    <property type="match status" value="1"/>
</dbReference>
<dbReference type="RefSeq" id="WP_095606816.1">
    <property type="nucleotide sequence ID" value="NZ_NSKE01000007.1"/>
</dbReference>
<dbReference type="EMBL" id="NSKE01000007">
    <property type="protein sequence ID" value="PAU93625.1"/>
    <property type="molecule type" value="Genomic_DNA"/>
</dbReference>
<sequence>MASLGKDLAHIRKEQELSLEDIYETTKIPVRILKSIEDDSIFADFEENATYVRSYVRSYAKELSIDEKQIIYALDKVEKDDYSGSLQSLFKEQPKRSFEYDEDNEDIIDEESGSSDEIKSEDMIHDHSPELQPDQTDSSEDSPETQNSSPLPKADHPEVQSVDWADLGRRFQPLKSARSRTYVGIFVTLLIIIAVGSFFYFSETDPISTDVNNNATTTNQQEESSEERVSTDSLELDILPSSETDDTTNEQQPATTTEDIPNETMSTLPDTLSVVLYAAYGRLEPVRVYTDIMDDINPYWIEQGEAVRFNFVNELDIRGQFSRMVLILNGHPIQNIREEFYNPESRLLEINRSYFENDPQWLQPAPDSLEIDAPPPSTIDDRPTFNN</sequence>
<evidence type="ECO:0000313" key="3">
    <source>
        <dbReference type="EMBL" id="PAU93625.1"/>
    </source>
</evidence>
<feature type="region of interest" description="Disordered" evidence="1">
    <location>
        <begin position="365"/>
        <end position="387"/>
    </location>
</feature>
<dbReference type="OrthoDB" id="1523439at2"/>
<feature type="region of interest" description="Disordered" evidence="1">
    <location>
        <begin position="94"/>
        <end position="159"/>
    </location>
</feature>
<dbReference type="Pfam" id="PF13413">
    <property type="entry name" value="HTH_25"/>
    <property type="match status" value="1"/>
</dbReference>
<feature type="compositionally biased region" description="Acidic residues" evidence="1">
    <location>
        <begin position="100"/>
        <end position="114"/>
    </location>
</feature>